<dbReference type="Proteomes" id="UP000479938">
    <property type="component" value="Unassembled WGS sequence"/>
</dbReference>
<evidence type="ECO:0000256" key="1">
    <source>
        <dbReference type="PROSITE-ProRule" id="PRU00110"/>
    </source>
</evidence>
<evidence type="ECO:0000259" key="2">
    <source>
        <dbReference type="PROSITE" id="PS50894"/>
    </source>
</evidence>
<dbReference type="InterPro" id="IPR008207">
    <property type="entry name" value="Sig_transdc_His_kin_Hpt_dom"/>
</dbReference>
<organism evidence="3 4">
    <name type="scientific">Flavobacterium bizetiae</name>
    <dbReference type="NCBI Taxonomy" id="2704140"/>
    <lineage>
        <taxon>Bacteria</taxon>
        <taxon>Pseudomonadati</taxon>
        <taxon>Bacteroidota</taxon>
        <taxon>Flavobacteriia</taxon>
        <taxon>Flavobacteriales</taxon>
        <taxon>Flavobacteriaceae</taxon>
        <taxon>Flavobacterium</taxon>
    </lineage>
</organism>
<evidence type="ECO:0000313" key="4">
    <source>
        <dbReference type="Proteomes" id="UP000479938"/>
    </source>
</evidence>
<keyword evidence="4" id="KW-1185">Reference proteome</keyword>
<dbReference type="RefSeq" id="WP_232067302.1">
    <property type="nucleotide sequence ID" value="NZ_CADCSU010000060.1"/>
</dbReference>
<dbReference type="GO" id="GO:0000160">
    <property type="term" value="P:phosphorelay signal transduction system"/>
    <property type="evidence" value="ECO:0007669"/>
    <property type="project" value="InterPro"/>
</dbReference>
<protein>
    <recommendedName>
        <fullName evidence="2">HPt domain-containing protein</fullName>
    </recommendedName>
</protein>
<keyword evidence="1" id="KW-0597">Phosphoprotein</keyword>
<dbReference type="GO" id="GO:0004672">
    <property type="term" value="F:protein kinase activity"/>
    <property type="evidence" value="ECO:0007669"/>
    <property type="project" value="UniProtKB-ARBA"/>
</dbReference>
<sequence>MVLTIESKPVQKRKVDLSFLEEMSYGDTGFRQEMINLFVEKIPNEADQLQKAFHDNDTNTVRDLAHNMKSSIDIFMLKDLSNYLTIIEEEAKLGQFNAETADKINIFHCEITEVVKILKEV</sequence>
<evidence type="ECO:0000313" key="3">
    <source>
        <dbReference type="EMBL" id="CAA9196660.1"/>
    </source>
</evidence>
<accession>A0A6J4GF56</accession>
<dbReference type="InterPro" id="IPR036641">
    <property type="entry name" value="HPT_dom_sf"/>
</dbReference>
<feature type="modified residue" description="Phosphohistidine" evidence="1">
    <location>
        <position position="66"/>
    </location>
</feature>
<reference evidence="3 4" key="1">
    <citation type="submission" date="2020-02" db="EMBL/GenBank/DDBJ databases">
        <authorList>
            <person name="Criscuolo A."/>
        </authorList>
    </citation>
    <scope>NUCLEOTIDE SEQUENCE [LARGE SCALE GENOMIC DNA]</scope>
    <source>
        <strain evidence="3">CIP105534</strain>
    </source>
</reference>
<name>A0A6J4GF56_9FLAO</name>
<feature type="domain" description="HPt" evidence="2">
    <location>
        <begin position="27"/>
        <end position="121"/>
    </location>
</feature>
<dbReference type="Pfam" id="PF01627">
    <property type="entry name" value="Hpt"/>
    <property type="match status" value="1"/>
</dbReference>
<dbReference type="SUPFAM" id="SSF47226">
    <property type="entry name" value="Histidine-containing phosphotransfer domain, HPT domain"/>
    <property type="match status" value="1"/>
</dbReference>
<dbReference type="AlphaFoldDB" id="A0A6J4GF56"/>
<dbReference type="PROSITE" id="PS50894">
    <property type="entry name" value="HPT"/>
    <property type="match status" value="1"/>
</dbReference>
<proteinExistence type="predicted"/>
<dbReference type="Gene3D" id="1.20.120.160">
    <property type="entry name" value="HPT domain"/>
    <property type="match status" value="1"/>
</dbReference>
<dbReference type="EMBL" id="CADCSU010000060">
    <property type="protein sequence ID" value="CAA9196660.1"/>
    <property type="molecule type" value="Genomic_DNA"/>
</dbReference>
<gene>
    <name evidence="3" type="ORF">FLA105534_01238</name>
</gene>